<dbReference type="InterPro" id="IPR003439">
    <property type="entry name" value="ABC_transporter-like_ATP-bd"/>
</dbReference>
<evidence type="ECO:0000313" key="12">
    <source>
        <dbReference type="EMBL" id="CAG5119557.1"/>
    </source>
</evidence>
<evidence type="ECO:0000256" key="6">
    <source>
        <dbReference type="ARBA" id="ARBA00022840"/>
    </source>
</evidence>
<feature type="transmembrane region" description="Helical" evidence="9">
    <location>
        <begin position="6"/>
        <end position="24"/>
    </location>
</feature>
<dbReference type="GO" id="GO:0005774">
    <property type="term" value="C:vacuolar membrane"/>
    <property type="evidence" value="ECO:0007669"/>
    <property type="project" value="UniProtKB-SubCell"/>
</dbReference>
<evidence type="ECO:0000256" key="4">
    <source>
        <dbReference type="ARBA" id="ARBA00022737"/>
    </source>
</evidence>
<dbReference type="SMART" id="SM00382">
    <property type="entry name" value="AAA"/>
    <property type="match status" value="1"/>
</dbReference>
<evidence type="ECO:0000256" key="8">
    <source>
        <dbReference type="ARBA" id="ARBA00023136"/>
    </source>
</evidence>
<dbReference type="PROSITE" id="PS50893">
    <property type="entry name" value="ABC_TRANSPORTER_2"/>
    <property type="match status" value="1"/>
</dbReference>
<dbReference type="Gene3D" id="1.20.1560.10">
    <property type="entry name" value="ABC transporter type 1, transmembrane domain"/>
    <property type="match status" value="1"/>
</dbReference>
<evidence type="ECO:0000256" key="5">
    <source>
        <dbReference type="ARBA" id="ARBA00022741"/>
    </source>
</evidence>
<evidence type="ECO:0000259" key="11">
    <source>
        <dbReference type="PROSITE" id="PS50929"/>
    </source>
</evidence>
<dbReference type="GO" id="GO:0005524">
    <property type="term" value="F:ATP binding"/>
    <property type="evidence" value="ECO:0007669"/>
    <property type="project" value="UniProtKB-KW"/>
</dbReference>
<dbReference type="GO" id="GO:0016887">
    <property type="term" value="F:ATP hydrolysis activity"/>
    <property type="evidence" value="ECO:0007669"/>
    <property type="project" value="InterPro"/>
</dbReference>
<dbReference type="SUPFAM" id="SSF52540">
    <property type="entry name" value="P-loop containing nucleoside triphosphate hydrolases"/>
    <property type="match status" value="1"/>
</dbReference>
<keyword evidence="4" id="KW-0677">Repeat</keyword>
<name>A0A8S3YQN8_9EUPU</name>
<keyword evidence="7 9" id="KW-1133">Transmembrane helix</keyword>
<feature type="domain" description="ABC transporter" evidence="10">
    <location>
        <begin position="467"/>
        <end position="690"/>
    </location>
</feature>
<evidence type="ECO:0000256" key="3">
    <source>
        <dbReference type="ARBA" id="ARBA00022692"/>
    </source>
</evidence>
<dbReference type="InterPro" id="IPR017871">
    <property type="entry name" value="ABC_transporter-like_CS"/>
</dbReference>
<sequence length="706" mass="78704">GKVSPSLFVVYPCLVFATILSVLVDDKPEYQYQLEGENACPEKESSFLSRITFWWFTGMVIQGYKRALTQADLWFLNREDTAEYVAQKFYKHWNLRKQTVPVSAVANGDVQETSFIFREGSAILTTYAVGMEDGKTPKRKLLSALVRTYICFFLQAAVFKLAQDLLSFVSPQLLRFLIQFTSSDEYTWRGYFYSSLLLIVALLQSILLHQYFHCTFLLGMRLRSTIIAVVYRKTLRLSSSAKKTSTVGEIVNLMSVDAQRFMDLTTYMHMIWSGPLQISLSLYFLWQTLGPSALAGIAVMVLLIPINALIAHKIKKYQSEQMLLKDARIKLMNEILSGIKVLKLYAWEESFQDQVLEIRNKELKVLKKAAYLNALTAFFWSCAPVLVSLTTFGVFVLSSPDNVLDAEKAFVSLALFNILRFPLSMVPNVITTLVQTNVSLQRIQKFLDNPELDPGCVDRQDSGKSAVVIENASFAWEEGNPILSNISLDIEEGSLVAVVGVVGAGKSSLLSAILGEMDKLSGSVAVKGSVSYVAQQAWIQNDTLQNNILFSKGLNQDKYDRVIQACALQPDLDVLPAGDNTEIGEKGINLSGGQKQRVSLARAVYQNSDIYLLDDPLSAVDSHVGKHLFDQVIGPNGLLKDKTRILVTHGISFLPQVDKIIVLVNGTVSETGSFTQLLKHNGAFAEFLRNYLTGLNNEDDTLQDSE</sequence>
<keyword evidence="3 9" id="KW-0812">Transmembrane</keyword>
<protein>
    <submittedName>
        <fullName evidence="12">Uncharacterized protein</fullName>
    </submittedName>
</protein>
<feature type="transmembrane region" description="Helical" evidence="9">
    <location>
        <begin position="292"/>
        <end position="312"/>
    </location>
</feature>
<dbReference type="InterPro" id="IPR050173">
    <property type="entry name" value="ABC_transporter_C-like"/>
</dbReference>
<comment type="caution">
    <text evidence="12">The sequence shown here is derived from an EMBL/GenBank/DDBJ whole genome shotgun (WGS) entry which is preliminary data.</text>
</comment>
<evidence type="ECO:0000256" key="9">
    <source>
        <dbReference type="SAM" id="Phobius"/>
    </source>
</evidence>
<proteinExistence type="predicted"/>
<feature type="non-terminal residue" evidence="12">
    <location>
        <position position="706"/>
    </location>
</feature>
<dbReference type="OrthoDB" id="6500128at2759"/>
<dbReference type="InterPro" id="IPR011527">
    <property type="entry name" value="ABC1_TM_dom"/>
</dbReference>
<dbReference type="SUPFAM" id="SSF90123">
    <property type="entry name" value="ABC transporter transmembrane region"/>
    <property type="match status" value="1"/>
</dbReference>
<keyword evidence="8 9" id="KW-0472">Membrane</keyword>
<dbReference type="Pfam" id="PF00664">
    <property type="entry name" value="ABC_membrane"/>
    <property type="match status" value="1"/>
</dbReference>
<comment type="subcellular location">
    <subcellularLocation>
        <location evidence="1">Vacuole membrane</location>
        <topology evidence="1">Multi-pass membrane protein</topology>
    </subcellularLocation>
</comment>
<dbReference type="InterPro" id="IPR027417">
    <property type="entry name" value="P-loop_NTPase"/>
</dbReference>
<dbReference type="InterPro" id="IPR003593">
    <property type="entry name" value="AAA+_ATPase"/>
</dbReference>
<dbReference type="Gene3D" id="3.40.50.300">
    <property type="entry name" value="P-loop containing nucleotide triphosphate hydrolases"/>
    <property type="match status" value="1"/>
</dbReference>
<accession>A0A8S3YQN8</accession>
<reference evidence="12" key="1">
    <citation type="submission" date="2021-04" db="EMBL/GenBank/DDBJ databases">
        <authorList>
            <consortium name="Molecular Ecology Group"/>
        </authorList>
    </citation>
    <scope>NUCLEOTIDE SEQUENCE</scope>
</reference>
<evidence type="ECO:0000313" key="13">
    <source>
        <dbReference type="Proteomes" id="UP000678393"/>
    </source>
</evidence>
<evidence type="ECO:0000256" key="2">
    <source>
        <dbReference type="ARBA" id="ARBA00022448"/>
    </source>
</evidence>
<keyword evidence="2" id="KW-0813">Transport</keyword>
<dbReference type="PROSITE" id="PS00211">
    <property type="entry name" value="ABC_TRANSPORTER_1"/>
    <property type="match status" value="1"/>
</dbReference>
<gene>
    <name evidence="12" type="ORF">CUNI_LOCUS5115</name>
</gene>
<dbReference type="PROSITE" id="PS50929">
    <property type="entry name" value="ABC_TM1F"/>
    <property type="match status" value="1"/>
</dbReference>
<dbReference type="EMBL" id="CAJHNH020000735">
    <property type="protein sequence ID" value="CAG5119557.1"/>
    <property type="molecule type" value="Genomic_DNA"/>
</dbReference>
<dbReference type="GO" id="GO:0140359">
    <property type="term" value="F:ABC-type transporter activity"/>
    <property type="evidence" value="ECO:0007669"/>
    <property type="project" value="InterPro"/>
</dbReference>
<keyword evidence="6" id="KW-0067">ATP-binding</keyword>
<keyword evidence="5" id="KW-0547">Nucleotide-binding</keyword>
<feature type="transmembrane region" description="Helical" evidence="9">
    <location>
        <begin position="369"/>
        <end position="397"/>
    </location>
</feature>
<dbReference type="CDD" id="cd03250">
    <property type="entry name" value="ABCC_MRP_domain1"/>
    <property type="match status" value="1"/>
</dbReference>
<dbReference type="FunFam" id="1.20.1560.10:FF:000007">
    <property type="entry name" value="ATP-binding cassette subfamily C member 1"/>
    <property type="match status" value="1"/>
</dbReference>
<dbReference type="CDD" id="cd18595">
    <property type="entry name" value="ABC_6TM_MRP1_2_3_6_D1_like"/>
    <property type="match status" value="1"/>
</dbReference>
<evidence type="ECO:0000259" key="10">
    <source>
        <dbReference type="PROSITE" id="PS50893"/>
    </source>
</evidence>
<feature type="non-terminal residue" evidence="12">
    <location>
        <position position="1"/>
    </location>
</feature>
<dbReference type="PANTHER" id="PTHR24223:SF443">
    <property type="entry name" value="MULTIDRUG-RESISTANCE LIKE PROTEIN 1, ISOFORM I"/>
    <property type="match status" value="1"/>
</dbReference>
<dbReference type="Pfam" id="PF00005">
    <property type="entry name" value="ABC_tran"/>
    <property type="match status" value="1"/>
</dbReference>
<dbReference type="AlphaFoldDB" id="A0A8S3YQN8"/>
<evidence type="ECO:0000256" key="7">
    <source>
        <dbReference type="ARBA" id="ARBA00022989"/>
    </source>
</evidence>
<dbReference type="InterPro" id="IPR036640">
    <property type="entry name" value="ABC1_TM_sf"/>
</dbReference>
<dbReference type="FunFam" id="3.40.50.300:FF:000293">
    <property type="entry name" value="ATP binding cassette subfamily C member 1"/>
    <property type="match status" value="1"/>
</dbReference>
<organism evidence="12 13">
    <name type="scientific">Candidula unifasciata</name>
    <dbReference type="NCBI Taxonomy" id="100452"/>
    <lineage>
        <taxon>Eukaryota</taxon>
        <taxon>Metazoa</taxon>
        <taxon>Spiralia</taxon>
        <taxon>Lophotrochozoa</taxon>
        <taxon>Mollusca</taxon>
        <taxon>Gastropoda</taxon>
        <taxon>Heterobranchia</taxon>
        <taxon>Euthyneura</taxon>
        <taxon>Panpulmonata</taxon>
        <taxon>Eupulmonata</taxon>
        <taxon>Stylommatophora</taxon>
        <taxon>Helicina</taxon>
        <taxon>Helicoidea</taxon>
        <taxon>Geomitridae</taxon>
        <taxon>Candidula</taxon>
    </lineage>
</organism>
<dbReference type="PANTHER" id="PTHR24223">
    <property type="entry name" value="ATP-BINDING CASSETTE SUB-FAMILY C"/>
    <property type="match status" value="1"/>
</dbReference>
<feature type="domain" description="ABC transmembrane type-1" evidence="11">
    <location>
        <begin position="156"/>
        <end position="435"/>
    </location>
</feature>
<evidence type="ECO:0000256" key="1">
    <source>
        <dbReference type="ARBA" id="ARBA00004128"/>
    </source>
</evidence>
<feature type="transmembrane region" description="Helical" evidence="9">
    <location>
        <begin position="191"/>
        <end position="212"/>
    </location>
</feature>
<keyword evidence="13" id="KW-1185">Reference proteome</keyword>
<dbReference type="Proteomes" id="UP000678393">
    <property type="component" value="Unassembled WGS sequence"/>
</dbReference>